<dbReference type="Pfam" id="PF02518">
    <property type="entry name" value="HATPase_c"/>
    <property type="match status" value="1"/>
</dbReference>
<dbReference type="GO" id="GO:0005524">
    <property type="term" value="F:ATP binding"/>
    <property type="evidence" value="ECO:0007669"/>
    <property type="project" value="UniProtKB-KW"/>
</dbReference>
<dbReference type="GO" id="GO:0000155">
    <property type="term" value="F:phosphorelay sensor kinase activity"/>
    <property type="evidence" value="ECO:0007669"/>
    <property type="project" value="InterPro"/>
</dbReference>
<keyword evidence="10" id="KW-0067">ATP-binding</keyword>
<dbReference type="GO" id="GO:0005886">
    <property type="term" value="C:plasma membrane"/>
    <property type="evidence" value="ECO:0007669"/>
    <property type="project" value="UniProtKB-SubCell"/>
</dbReference>
<dbReference type="Gene3D" id="1.10.287.130">
    <property type="match status" value="1"/>
</dbReference>
<keyword evidence="6" id="KW-0808">Transferase</keyword>
<evidence type="ECO:0000256" key="1">
    <source>
        <dbReference type="ARBA" id="ARBA00000085"/>
    </source>
</evidence>
<dbReference type="EC" id="2.7.13.3" evidence="3"/>
<dbReference type="Pfam" id="PF00512">
    <property type="entry name" value="HisKA"/>
    <property type="match status" value="1"/>
</dbReference>
<keyword evidence="13" id="KW-0175">Coiled coil</keyword>
<dbReference type="AlphaFoldDB" id="A0A0U9HNL1"/>
<comment type="subcellular location">
    <subcellularLocation>
        <location evidence="2">Cell membrane</location>
        <topology evidence="2">Multi-pass membrane protein</topology>
    </subcellularLocation>
</comment>
<evidence type="ECO:0000256" key="6">
    <source>
        <dbReference type="ARBA" id="ARBA00022679"/>
    </source>
</evidence>
<dbReference type="InterPro" id="IPR005467">
    <property type="entry name" value="His_kinase_dom"/>
</dbReference>
<keyword evidence="9 17" id="KW-0418">Kinase</keyword>
<dbReference type="SMART" id="SM00388">
    <property type="entry name" value="HisKA"/>
    <property type="match status" value="1"/>
</dbReference>
<evidence type="ECO:0000313" key="17">
    <source>
        <dbReference type="EMBL" id="GAQ94636.1"/>
    </source>
</evidence>
<evidence type="ECO:0000256" key="11">
    <source>
        <dbReference type="ARBA" id="ARBA00022989"/>
    </source>
</evidence>
<proteinExistence type="predicted"/>
<dbReference type="InterPro" id="IPR035965">
    <property type="entry name" value="PAS-like_dom_sf"/>
</dbReference>
<dbReference type="SUPFAM" id="SSF47384">
    <property type="entry name" value="Homodimeric domain of signal transducing histidine kinase"/>
    <property type="match status" value="1"/>
</dbReference>
<dbReference type="InterPro" id="IPR000014">
    <property type="entry name" value="PAS"/>
</dbReference>
<dbReference type="SUPFAM" id="SSF55874">
    <property type="entry name" value="ATPase domain of HSP90 chaperone/DNA topoisomerase II/histidine kinase"/>
    <property type="match status" value="1"/>
</dbReference>
<keyword evidence="8" id="KW-0547">Nucleotide-binding</keyword>
<dbReference type="SUPFAM" id="SSF55785">
    <property type="entry name" value="PYP-like sensor domain (PAS domain)"/>
    <property type="match status" value="1"/>
</dbReference>
<feature type="domain" description="Histidine kinase" evidence="15">
    <location>
        <begin position="396"/>
        <end position="610"/>
    </location>
</feature>
<dbReference type="STRING" id="86166.TAGGR_1821"/>
<keyword evidence="5" id="KW-0597">Phosphoprotein</keyword>
<evidence type="ECO:0000256" key="7">
    <source>
        <dbReference type="ARBA" id="ARBA00022692"/>
    </source>
</evidence>
<evidence type="ECO:0000256" key="14">
    <source>
        <dbReference type="SAM" id="Phobius"/>
    </source>
</evidence>
<gene>
    <name evidence="17" type="ORF">TAGGR_1821</name>
</gene>
<dbReference type="PANTHER" id="PTHR43065">
    <property type="entry name" value="SENSOR HISTIDINE KINASE"/>
    <property type="match status" value="1"/>
</dbReference>
<comment type="caution">
    <text evidence="17">The sequence shown here is derived from an EMBL/GenBank/DDBJ whole genome shotgun (WGS) entry which is preliminary data.</text>
</comment>
<feature type="transmembrane region" description="Helical" evidence="14">
    <location>
        <begin position="244"/>
        <end position="262"/>
    </location>
</feature>
<keyword evidence="14" id="KW-0472">Membrane</keyword>
<evidence type="ECO:0000256" key="12">
    <source>
        <dbReference type="ARBA" id="ARBA00023012"/>
    </source>
</evidence>
<dbReference type="OrthoDB" id="1931120at2"/>
<evidence type="ECO:0000256" key="4">
    <source>
        <dbReference type="ARBA" id="ARBA00022475"/>
    </source>
</evidence>
<protein>
    <recommendedName>
        <fullName evidence="3">histidine kinase</fullName>
        <ecNumber evidence="3">2.7.13.3</ecNumber>
    </recommendedName>
</protein>
<keyword evidence="7 14" id="KW-0812">Transmembrane</keyword>
<evidence type="ECO:0000259" key="16">
    <source>
        <dbReference type="PROSITE" id="PS50112"/>
    </source>
</evidence>
<dbReference type="Gene3D" id="3.30.450.20">
    <property type="entry name" value="PAS domain"/>
    <property type="match status" value="2"/>
</dbReference>
<reference evidence="18" key="1">
    <citation type="submission" date="2016-01" db="EMBL/GenBank/DDBJ databases">
        <title>Draft genome sequence of Thermodesulfovibrio aggregans strain TGE-P1.</title>
        <authorList>
            <person name="Sekiguchi Y."/>
            <person name="Ohashi A."/>
            <person name="Matsuura N."/>
            <person name="Tourlousse M.D."/>
        </authorList>
    </citation>
    <scope>NUCLEOTIDE SEQUENCE [LARGE SCALE GENOMIC DNA]</scope>
    <source>
        <strain evidence="18">TGE-P1</strain>
    </source>
</reference>
<evidence type="ECO:0000256" key="13">
    <source>
        <dbReference type="SAM" id="Coils"/>
    </source>
</evidence>
<dbReference type="InterPro" id="IPR036097">
    <property type="entry name" value="HisK_dim/P_sf"/>
</dbReference>
<feature type="domain" description="PAS" evidence="16">
    <location>
        <begin position="278"/>
        <end position="319"/>
    </location>
</feature>
<dbReference type="RefSeq" id="WP_059176066.1">
    <property type="nucleotide sequence ID" value="NZ_BCNO01000001.1"/>
</dbReference>
<evidence type="ECO:0000256" key="3">
    <source>
        <dbReference type="ARBA" id="ARBA00012438"/>
    </source>
</evidence>
<dbReference type="PRINTS" id="PR00344">
    <property type="entry name" value="BCTRLSENSOR"/>
</dbReference>
<evidence type="ECO:0000256" key="5">
    <source>
        <dbReference type="ARBA" id="ARBA00022553"/>
    </source>
</evidence>
<keyword evidence="12" id="KW-0902">Two-component regulatory system</keyword>
<dbReference type="InterPro" id="IPR036890">
    <property type="entry name" value="HATPase_C_sf"/>
</dbReference>
<keyword evidence="18" id="KW-1185">Reference proteome</keyword>
<evidence type="ECO:0000259" key="15">
    <source>
        <dbReference type="PROSITE" id="PS50109"/>
    </source>
</evidence>
<dbReference type="InterPro" id="IPR004358">
    <property type="entry name" value="Sig_transdc_His_kin-like_C"/>
</dbReference>
<dbReference type="InterPro" id="IPR003594">
    <property type="entry name" value="HATPase_dom"/>
</dbReference>
<dbReference type="SMART" id="SM00387">
    <property type="entry name" value="HATPase_c"/>
    <property type="match status" value="1"/>
</dbReference>
<organism evidence="17 18">
    <name type="scientific">Thermodesulfovibrio aggregans</name>
    <dbReference type="NCBI Taxonomy" id="86166"/>
    <lineage>
        <taxon>Bacteria</taxon>
        <taxon>Pseudomonadati</taxon>
        <taxon>Nitrospirota</taxon>
        <taxon>Thermodesulfovibrionia</taxon>
        <taxon>Thermodesulfovibrionales</taxon>
        <taxon>Thermodesulfovibrionaceae</taxon>
        <taxon>Thermodesulfovibrio</taxon>
    </lineage>
</organism>
<feature type="coiled-coil region" evidence="13">
    <location>
        <begin position="411"/>
        <end position="438"/>
    </location>
</feature>
<dbReference type="InterPro" id="IPR029151">
    <property type="entry name" value="Sensor-like_sf"/>
</dbReference>
<evidence type="ECO:0000313" key="18">
    <source>
        <dbReference type="Proteomes" id="UP000054976"/>
    </source>
</evidence>
<dbReference type="EMBL" id="BCNO01000001">
    <property type="protein sequence ID" value="GAQ94636.1"/>
    <property type="molecule type" value="Genomic_DNA"/>
</dbReference>
<dbReference type="PROSITE" id="PS50112">
    <property type="entry name" value="PAS"/>
    <property type="match status" value="1"/>
</dbReference>
<dbReference type="CDD" id="cd00082">
    <property type="entry name" value="HisKA"/>
    <property type="match status" value="1"/>
</dbReference>
<keyword evidence="11 14" id="KW-1133">Transmembrane helix</keyword>
<dbReference type="SUPFAM" id="SSF103190">
    <property type="entry name" value="Sensory domain-like"/>
    <property type="match status" value="1"/>
</dbReference>
<evidence type="ECO:0000256" key="10">
    <source>
        <dbReference type="ARBA" id="ARBA00022840"/>
    </source>
</evidence>
<dbReference type="Gene3D" id="3.30.565.10">
    <property type="entry name" value="Histidine kinase-like ATPase, C-terminal domain"/>
    <property type="match status" value="1"/>
</dbReference>
<evidence type="ECO:0000256" key="8">
    <source>
        <dbReference type="ARBA" id="ARBA00022741"/>
    </source>
</evidence>
<dbReference type="PANTHER" id="PTHR43065:SF10">
    <property type="entry name" value="PEROXIDE STRESS-ACTIVATED HISTIDINE KINASE MAK3"/>
    <property type="match status" value="1"/>
</dbReference>
<accession>A0A0U9HNL1</accession>
<dbReference type="PROSITE" id="PS50109">
    <property type="entry name" value="HIS_KIN"/>
    <property type="match status" value="1"/>
</dbReference>
<keyword evidence="4" id="KW-1003">Cell membrane</keyword>
<comment type="catalytic activity">
    <reaction evidence="1">
        <text>ATP + protein L-histidine = ADP + protein N-phospho-L-histidine.</text>
        <dbReference type="EC" id="2.7.13.3"/>
    </reaction>
</comment>
<evidence type="ECO:0000256" key="9">
    <source>
        <dbReference type="ARBA" id="ARBA00022777"/>
    </source>
</evidence>
<evidence type="ECO:0000256" key="2">
    <source>
        <dbReference type="ARBA" id="ARBA00004651"/>
    </source>
</evidence>
<sequence length="612" mass="70710">MDAYHKELTLQRISLEVKDKIKFYSDFIKIIATSEEFKNFAIRKTEQLDKYLSYLNQSLDTDLMFFVDKNGYVKASSAEYKEIIINENVSMRKYFRESINGNLSVFLARGIYTGRDDIKVSYPIYDKDRIIGVLVFQFEISENFKKQIAMENAFVMHSSGGILIGRPELRNRLIFNTAEEEINRIYREKIFGNDKLLPTEFKQIGEDVFEDFKGEKWQIIKWKLAEDWYLASFLNLSLYENYKAFLFAGLIILAFVSHYFTVRGFERVRNIFLNLAEEVEEKRIAFDAMDTGIIYTDTSGKIKYLNKEAMRILDISEEEKENITELSFKAHENPEFKILKYKGKEIPVIHSENPIAIKGVKFGDVITIKDATEIIQRQEMAKRLERLNVITKISAGIVHDFNNYLMVLTGNLSLLRELETSEDKKRNIEKMLEATKMMSTIIEQLRDLSPDLVSKREKISVEDIVKTSAAFVLGESKINYTIESEPSLLPIYADSAQLYRVFQNILMNAKQAMNNEGDIRIQLKNINNDGEIRDLKKGKYVCITITDSGPGIPEEYIDKIFDPFFTMKKEGKGLGLSIVKSIVEKMEGKIEVESTVGKGTTFRIYIPASENI</sequence>
<dbReference type="InterPro" id="IPR003661">
    <property type="entry name" value="HisK_dim/P_dom"/>
</dbReference>
<name>A0A0U9HNL1_9BACT</name>
<dbReference type="Proteomes" id="UP000054976">
    <property type="component" value="Unassembled WGS sequence"/>
</dbReference>